<protein>
    <submittedName>
        <fullName evidence="1">Uncharacterized protein</fullName>
    </submittedName>
</protein>
<name>V2W4W2_MONRO</name>
<gene>
    <name evidence="1" type="ORF">Moror_9620</name>
</gene>
<dbReference type="EMBL" id="AWSO01002201">
    <property type="protein sequence ID" value="ESK81853.1"/>
    <property type="molecule type" value="Genomic_DNA"/>
</dbReference>
<sequence length="139" mass="14761">MVSPVRKNSASSIPLPAPVRDCVQCMLKSGLINASSHLDQKSSSQAGPNPATPLCLGYQKEKFPLDSAHVSMAAGVYFAWSGNCTRYDAVVHAAQCTRLPQTSYPIADVFMTLPLPVSSLVGNVAHNTFASGGIYHIQV</sequence>
<keyword evidence="2" id="KW-1185">Reference proteome</keyword>
<dbReference type="HOGENOM" id="CLU_1845619_0_0_1"/>
<proteinExistence type="predicted"/>
<dbReference type="KEGG" id="mrr:Moror_9620"/>
<evidence type="ECO:0000313" key="1">
    <source>
        <dbReference type="EMBL" id="ESK81853.1"/>
    </source>
</evidence>
<dbReference type="Proteomes" id="UP000017559">
    <property type="component" value="Unassembled WGS sequence"/>
</dbReference>
<dbReference type="AlphaFoldDB" id="V2W4W2"/>
<accession>V2W4W2</accession>
<reference evidence="1 2" key="1">
    <citation type="journal article" date="2014" name="BMC Genomics">
        <title>Genome and secretome analysis of the hemibiotrophic fungal pathogen, Moniliophthora roreri, which causes frosty pod rot disease of cacao: mechanisms of the biotrophic and necrotrophic phases.</title>
        <authorList>
            <person name="Meinhardt L.W."/>
            <person name="Costa G.G.L."/>
            <person name="Thomazella D.P.T."/>
            <person name="Teixeira P.J.P.L."/>
            <person name="Carazzolle M.F."/>
            <person name="Schuster S.C."/>
            <person name="Carlson J.E."/>
            <person name="Guiltinan M.J."/>
            <person name="Mieczkowski P."/>
            <person name="Farmer A."/>
            <person name="Ramaraj T."/>
            <person name="Crozier J."/>
            <person name="Davis R.E."/>
            <person name="Shao J."/>
            <person name="Melnick R.L."/>
            <person name="Pereira G.A.G."/>
            <person name="Bailey B.A."/>
        </authorList>
    </citation>
    <scope>NUCLEOTIDE SEQUENCE [LARGE SCALE GENOMIC DNA]</scope>
    <source>
        <strain evidence="1 2">MCA 2997</strain>
    </source>
</reference>
<organism evidence="1 2">
    <name type="scientific">Moniliophthora roreri (strain MCA 2997)</name>
    <name type="common">Cocoa frosty pod rot fungus</name>
    <name type="synonym">Crinipellis roreri</name>
    <dbReference type="NCBI Taxonomy" id="1381753"/>
    <lineage>
        <taxon>Eukaryota</taxon>
        <taxon>Fungi</taxon>
        <taxon>Dikarya</taxon>
        <taxon>Basidiomycota</taxon>
        <taxon>Agaricomycotina</taxon>
        <taxon>Agaricomycetes</taxon>
        <taxon>Agaricomycetidae</taxon>
        <taxon>Agaricales</taxon>
        <taxon>Marasmiineae</taxon>
        <taxon>Marasmiaceae</taxon>
        <taxon>Moniliophthora</taxon>
    </lineage>
</organism>
<comment type="caution">
    <text evidence="1">The sequence shown here is derived from an EMBL/GenBank/DDBJ whole genome shotgun (WGS) entry which is preliminary data.</text>
</comment>
<evidence type="ECO:0000313" key="2">
    <source>
        <dbReference type="Proteomes" id="UP000017559"/>
    </source>
</evidence>